<accession>A0A371GET0</accession>
<evidence type="ECO:0000313" key="2">
    <source>
        <dbReference type="EMBL" id="RDX89088.1"/>
    </source>
</evidence>
<sequence>MFFLPHCEKFYRRGLTMCKCKDEIVILFSCKKQGRIERDHPNPKKGPNSRDQMCHSGSTTLSNQEEKRREYETWEERVEHLRVVLQVLIDKDLRDSNLVCEVTLKSMKLGMLKVTNDLMEGSRKTEFTLRYLENCLEPIDRG</sequence>
<evidence type="ECO:0000256" key="1">
    <source>
        <dbReference type="SAM" id="MobiDB-lite"/>
    </source>
</evidence>
<gene>
    <name evidence="2" type="ORF">CR513_29232</name>
</gene>
<dbReference type="AlphaFoldDB" id="A0A371GET0"/>
<reference evidence="2" key="1">
    <citation type="submission" date="2018-05" db="EMBL/GenBank/DDBJ databases">
        <title>Draft genome of Mucuna pruriens seed.</title>
        <authorList>
            <person name="Nnadi N.E."/>
            <person name="Vos R."/>
            <person name="Hasami M.H."/>
            <person name="Devisetty U.K."/>
            <person name="Aguiy J.C."/>
        </authorList>
    </citation>
    <scope>NUCLEOTIDE SEQUENCE [LARGE SCALE GENOMIC DNA]</scope>
    <source>
        <strain evidence="2">JCA_2017</strain>
    </source>
</reference>
<name>A0A371GET0_MUCPR</name>
<comment type="caution">
    <text evidence="2">The sequence shown here is derived from an EMBL/GenBank/DDBJ whole genome shotgun (WGS) entry which is preliminary data.</text>
</comment>
<feature type="region of interest" description="Disordered" evidence="1">
    <location>
        <begin position="37"/>
        <end position="69"/>
    </location>
</feature>
<dbReference type="EMBL" id="QJKJ01005768">
    <property type="protein sequence ID" value="RDX89088.1"/>
    <property type="molecule type" value="Genomic_DNA"/>
</dbReference>
<protein>
    <submittedName>
        <fullName evidence="2">Uncharacterized protein</fullName>
    </submittedName>
</protein>
<evidence type="ECO:0000313" key="3">
    <source>
        <dbReference type="Proteomes" id="UP000257109"/>
    </source>
</evidence>
<feature type="compositionally biased region" description="Polar residues" evidence="1">
    <location>
        <begin position="49"/>
        <end position="63"/>
    </location>
</feature>
<keyword evidence="3" id="KW-1185">Reference proteome</keyword>
<organism evidence="2 3">
    <name type="scientific">Mucuna pruriens</name>
    <name type="common">Velvet bean</name>
    <name type="synonym">Dolichos pruriens</name>
    <dbReference type="NCBI Taxonomy" id="157652"/>
    <lineage>
        <taxon>Eukaryota</taxon>
        <taxon>Viridiplantae</taxon>
        <taxon>Streptophyta</taxon>
        <taxon>Embryophyta</taxon>
        <taxon>Tracheophyta</taxon>
        <taxon>Spermatophyta</taxon>
        <taxon>Magnoliopsida</taxon>
        <taxon>eudicotyledons</taxon>
        <taxon>Gunneridae</taxon>
        <taxon>Pentapetalae</taxon>
        <taxon>rosids</taxon>
        <taxon>fabids</taxon>
        <taxon>Fabales</taxon>
        <taxon>Fabaceae</taxon>
        <taxon>Papilionoideae</taxon>
        <taxon>50 kb inversion clade</taxon>
        <taxon>NPAAA clade</taxon>
        <taxon>indigoferoid/millettioid clade</taxon>
        <taxon>Phaseoleae</taxon>
        <taxon>Mucuna</taxon>
    </lineage>
</organism>
<feature type="non-terminal residue" evidence="2">
    <location>
        <position position="1"/>
    </location>
</feature>
<proteinExistence type="predicted"/>
<dbReference type="Proteomes" id="UP000257109">
    <property type="component" value="Unassembled WGS sequence"/>
</dbReference>